<dbReference type="GO" id="GO:0043770">
    <property type="term" value="F:demethylmenaquinone methyltransferase activity"/>
    <property type="evidence" value="ECO:0007669"/>
    <property type="project" value="UniProtKB-EC"/>
</dbReference>
<accession>A0A1E3AUZ5</accession>
<evidence type="ECO:0000259" key="3">
    <source>
        <dbReference type="Pfam" id="PF13649"/>
    </source>
</evidence>
<comment type="caution">
    <text evidence="4">The sequence shown here is derived from an EMBL/GenBank/DDBJ whole genome shotgun (WGS) entry which is preliminary data.</text>
</comment>
<dbReference type="PANTHER" id="PTHR43861:SF1">
    <property type="entry name" value="TRANS-ACONITATE 2-METHYLTRANSFERASE"/>
    <property type="match status" value="1"/>
</dbReference>
<dbReference type="InterPro" id="IPR041698">
    <property type="entry name" value="Methyltransf_25"/>
</dbReference>
<keyword evidence="2 4" id="KW-0808">Transferase</keyword>
<sequence length="243" mass="27911">MNNNLIMDNNRNYWNENADLWFGTTALPEYGVKFVTEDDLHLFGNVSGKKLLEICCGSGHSLKYHAERNAGELWGLDISQKQLDHAKALLSENGYAAKLICSPMEADIDIPKDYFDFVYSIYGIGWTTDLQGTFKKLASYLKKDGIFIFSWHHTLNYCVAWSCEERREILENDKLIFHKSYFDETYFKMPIHNSEVILCNRKISTYVNALAGAGFVIEEMIEQNDMQNIDSDDIKAKMVPISV</sequence>
<proteinExistence type="predicted"/>
<protein>
    <submittedName>
        <fullName evidence="4">Ubiquinone/menaquinone biosynthesis C-methyltransferase UbiE</fullName>
        <ecNumber evidence="4">2.1.1.163</ecNumber>
    </submittedName>
</protein>
<keyword evidence="4" id="KW-0830">Ubiquinone</keyword>
<dbReference type="RefSeq" id="WP_069155361.1">
    <property type="nucleotide sequence ID" value="NZ_DBFYTC010000233.1"/>
</dbReference>
<evidence type="ECO:0000256" key="1">
    <source>
        <dbReference type="ARBA" id="ARBA00022603"/>
    </source>
</evidence>
<evidence type="ECO:0000313" key="5">
    <source>
        <dbReference type="Proteomes" id="UP000095003"/>
    </source>
</evidence>
<dbReference type="Pfam" id="PF13649">
    <property type="entry name" value="Methyltransf_25"/>
    <property type="match status" value="1"/>
</dbReference>
<dbReference type="EMBL" id="MCGI01000001">
    <property type="protein sequence ID" value="ODM12341.1"/>
    <property type="molecule type" value="Genomic_DNA"/>
</dbReference>
<dbReference type="PATRIC" id="fig|1432052.3.peg.43"/>
<keyword evidence="1 4" id="KW-0489">Methyltransferase</keyword>
<dbReference type="EC" id="2.1.1.163" evidence="4"/>
<feature type="domain" description="Methyltransferase" evidence="3">
    <location>
        <begin position="52"/>
        <end position="145"/>
    </location>
</feature>
<dbReference type="PANTHER" id="PTHR43861">
    <property type="entry name" value="TRANS-ACONITATE 2-METHYLTRANSFERASE-RELATED"/>
    <property type="match status" value="1"/>
</dbReference>
<dbReference type="Gene3D" id="3.40.50.150">
    <property type="entry name" value="Vaccinia Virus protein VP39"/>
    <property type="match status" value="1"/>
</dbReference>
<evidence type="ECO:0000256" key="2">
    <source>
        <dbReference type="ARBA" id="ARBA00022679"/>
    </source>
</evidence>
<dbReference type="GO" id="GO:0032259">
    <property type="term" value="P:methylation"/>
    <property type="evidence" value="ECO:0007669"/>
    <property type="project" value="UniProtKB-KW"/>
</dbReference>
<dbReference type="CDD" id="cd02440">
    <property type="entry name" value="AdoMet_MTases"/>
    <property type="match status" value="1"/>
</dbReference>
<dbReference type="GeneID" id="93303413"/>
<reference evidence="4 5" key="1">
    <citation type="submission" date="2016-07" db="EMBL/GenBank/DDBJ databases">
        <title>Characterization of isolates of Eisenbergiella tayi derived from blood cultures, using whole genome sequencing.</title>
        <authorList>
            <person name="Burdz T."/>
            <person name="Wiebe D."/>
            <person name="Huynh C."/>
            <person name="Bernard K."/>
        </authorList>
    </citation>
    <scope>NUCLEOTIDE SEQUENCE [LARGE SCALE GENOMIC DNA]</scope>
    <source>
        <strain evidence="4 5">NML 120489</strain>
    </source>
</reference>
<organism evidence="4 5">
    <name type="scientific">Eisenbergiella tayi</name>
    <dbReference type="NCBI Taxonomy" id="1432052"/>
    <lineage>
        <taxon>Bacteria</taxon>
        <taxon>Bacillati</taxon>
        <taxon>Bacillota</taxon>
        <taxon>Clostridia</taxon>
        <taxon>Lachnospirales</taxon>
        <taxon>Lachnospiraceae</taxon>
        <taxon>Eisenbergiella</taxon>
    </lineage>
</organism>
<evidence type="ECO:0000313" key="4">
    <source>
        <dbReference type="EMBL" id="ODM12341.1"/>
    </source>
</evidence>
<dbReference type="InterPro" id="IPR029063">
    <property type="entry name" value="SAM-dependent_MTases_sf"/>
</dbReference>
<dbReference type="SUPFAM" id="SSF53335">
    <property type="entry name" value="S-adenosyl-L-methionine-dependent methyltransferases"/>
    <property type="match status" value="1"/>
</dbReference>
<dbReference type="Proteomes" id="UP000095003">
    <property type="component" value="Unassembled WGS sequence"/>
</dbReference>
<name>A0A1E3AUZ5_9FIRM</name>
<gene>
    <name evidence="4" type="primary">ubiE_2</name>
    <name evidence="4" type="ORF">BEH84_00048</name>
</gene>
<dbReference type="AlphaFoldDB" id="A0A1E3AUZ5"/>